<gene>
    <name evidence="2" type="ORF">CSB93_5281</name>
</gene>
<dbReference type="Proteomes" id="UP000238390">
    <property type="component" value="Chromosome"/>
</dbReference>
<proteinExistence type="predicted"/>
<protein>
    <submittedName>
        <fullName evidence="2">Uncharacterized protein</fullName>
    </submittedName>
</protein>
<evidence type="ECO:0000256" key="1">
    <source>
        <dbReference type="SAM" id="MobiDB-lite"/>
    </source>
</evidence>
<evidence type="ECO:0000313" key="3">
    <source>
        <dbReference type="Proteomes" id="UP000238390"/>
    </source>
</evidence>
<keyword evidence="3" id="KW-1185">Reference proteome</keyword>
<dbReference type="AlphaFoldDB" id="A0A2R3IX55"/>
<evidence type="ECO:0000313" key="2">
    <source>
        <dbReference type="EMBL" id="AVK06443.1"/>
    </source>
</evidence>
<dbReference type="EMBL" id="CP027169">
    <property type="protein sequence ID" value="AVK06443.1"/>
    <property type="molecule type" value="Genomic_DNA"/>
</dbReference>
<sequence length="37" mass="3990">MLQATGRNRSAKAAAREATGQDRCGRKRAGRKSGFPE</sequence>
<name>A0A2R3IX55_9PSED</name>
<accession>A0A2R3IX55</accession>
<feature type="region of interest" description="Disordered" evidence="1">
    <location>
        <begin position="1"/>
        <end position="37"/>
    </location>
</feature>
<reference evidence="2 3" key="1">
    <citation type="submission" date="2018-02" db="EMBL/GenBank/DDBJ databases">
        <title>FDA/CDC Antimicrobial Resistant Isolate Bank Genome Sequencing.</title>
        <authorList>
            <person name="Benahmed F.H."/>
            <person name="Lutgring J.D."/>
            <person name="Yoo B."/>
            <person name="Machado M."/>
            <person name="Brown A."/>
            <person name="McAllister G."/>
            <person name="Perry A."/>
            <person name="Halpin A.L."/>
            <person name="Vavikolanu K."/>
            <person name="Ott S."/>
            <person name="Zhao X."/>
            <person name="Tallon L.J."/>
            <person name="Sadzewicz L."/>
            <person name="Aluvathingal J."/>
            <person name="Nadendla S."/>
            <person name="Voskania-kordi A."/>
            <person name="Simonyan V."/>
            <person name="Patel J."/>
            <person name="Shawar R.M."/>
        </authorList>
    </citation>
    <scope>NUCLEOTIDE SEQUENCE [LARGE SCALE GENOMIC DNA]</scope>
    <source>
        <strain evidence="2 3">AR_0356</strain>
    </source>
</reference>
<organism evidence="2 3">
    <name type="scientific">Pseudomonas paraeruginosa</name>
    <dbReference type="NCBI Taxonomy" id="2994495"/>
    <lineage>
        <taxon>Bacteria</taxon>
        <taxon>Pseudomonadati</taxon>
        <taxon>Pseudomonadota</taxon>
        <taxon>Gammaproteobacteria</taxon>
        <taxon>Pseudomonadales</taxon>
        <taxon>Pseudomonadaceae</taxon>
        <taxon>Pseudomonas</taxon>
    </lineage>
</organism>